<evidence type="ECO:0000256" key="3">
    <source>
        <dbReference type="ARBA" id="ARBA00013194"/>
    </source>
</evidence>
<evidence type="ECO:0000256" key="6">
    <source>
        <dbReference type="PROSITE-ProRule" id="PRU00278"/>
    </source>
</evidence>
<dbReference type="AlphaFoldDB" id="A0A840MME7"/>
<dbReference type="SUPFAM" id="SSF109998">
    <property type="entry name" value="Triger factor/SurA peptide-binding domain-like"/>
    <property type="match status" value="1"/>
</dbReference>
<dbReference type="InterPro" id="IPR046357">
    <property type="entry name" value="PPIase_dom_sf"/>
</dbReference>
<dbReference type="SUPFAM" id="SSF54534">
    <property type="entry name" value="FKBP-like"/>
    <property type="match status" value="1"/>
</dbReference>
<gene>
    <name evidence="8" type="ORF">HNQ59_002892</name>
</gene>
<dbReference type="InterPro" id="IPR027304">
    <property type="entry name" value="Trigger_fact/SurA_dom_sf"/>
</dbReference>
<dbReference type="GO" id="GO:0003755">
    <property type="term" value="F:peptidyl-prolyl cis-trans isomerase activity"/>
    <property type="evidence" value="ECO:0007669"/>
    <property type="project" value="UniProtKB-KW"/>
</dbReference>
<dbReference type="PANTHER" id="PTHR47245">
    <property type="entry name" value="PEPTIDYLPROLYL ISOMERASE"/>
    <property type="match status" value="1"/>
</dbReference>
<keyword evidence="5 6" id="KW-0413">Isomerase</keyword>
<dbReference type="RefSeq" id="WP_184040696.1">
    <property type="nucleotide sequence ID" value="NZ_JACHHY010000018.1"/>
</dbReference>
<evidence type="ECO:0000259" key="7">
    <source>
        <dbReference type="PROSITE" id="PS50198"/>
    </source>
</evidence>
<sequence>MAITVNGGEITDDMIAEELLRHDDADNPLQAAVYELILRKLLLEKATELAIDADNDDERIDAVLMSQVTVPDADRDACHTWYQNHPEQFRQGELAEARHILFQITEQAPLELLRATASSVLEELKANPDRFEALAKQYSNCPSSEMGGHLGQLQRGQTVPEFDAVLFRLNTGQFAEQLVETRFGLHILQVLRRDEGRMLPFEEVESRIAQFLNDSSLRRAVNQYLNLLVGQADIQGIDIAASRTPLVQ</sequence>
<keyword evidence="4 6" id="KW-0697">Rotamase</keyword>
<evidence type="ECO:0000256" key="5">
    <source>
        <dbReference type="ARBA" id="ARBA00023235"/>
    </source>
</evidence>
<comment type="caution">
    <text evidence="8">The sequence shown here is derived from an EMBL/GenBank/DDBJ whole genome shotgun (WGS) entry which is preliminary data.</text>
</comment>
<dbReference type="PROSITE" id="PS50198">
    <property type="entry name" value="PPIC_PPIASE_2"/>
    <property type="match status" value="1"/>
</dbReference>
<name>A0A840MME7_9PROT</name>
<organism evidence="8 9">
    <name type="scientific">Chitinivorax tropicus</name>
    <dbReference type="NCBI Taxonomy" id="714531"/>
    <lineage>
        <taxon>Bacteria</taxon>
        <taxon>Pseudomonadati</taxon>
        <taxon>Pseudomonadota</taxon>
        <taxon>Betaproteobacteria</taxon>
        <taxon>Chitinivorax</taxon>
    </lineage>
</organism>
<keyword evidence="9" id="KW-1185">Reference proteome</keyword>
<proteinExistence type="inferred from homology"/>
<dbReference type="PANTHER" id="PTHR47245:SF2">
    <property type="entry name" value="PEPTIDYL-PROLYL CIS-TRANS ISOMERASE HP_0175-RELATED"/>
    <property type="match status" value="1"/>
</dbReference>
<dbReference type="PROSITE" id="PS01096">
    <property type="entry name" value="PPIC_PPIASE_1"/>
    <property type="match status" value="1"/>
</dbReference>
<dbReference type="InterPro" id="IPR023058">
    <property type="entry name" value="PPIase_PpiC_CS"/>
</dbReference>
<reference evidence="8 9" key="1">
    <citation type="submission" date="2020-08" db="EMBL/GenBank/DDBJ databases">
        <title>Genomic Encyclopedia of Type Strains, Phase IV (KMG-IV): sequencing the most valuable type-strain genomes for metagenomic binning, comparative biology and taxonomic classification.</title>
        <authorList>
            <person name="Goeker M."/>
        </authorList>
    </citation>
    <scope>NUCLEOTIDE SEQUENCE [LARGE SCALE GENOMIC DNA]</scope>
    <source>
        <strain evidence="8 9">DSM 27165</strain>
    </source>
</reference>
<dbReference type="EMBL" id="JACHHY010000018">
    <property type="protein sequence ID" value="MBB5019590.1"/>
    <property type="molecule type" value="Genomic_DNA"/>
</dbReference>
<evidence type="ECO:0000313" key="9">
    <source>
        <dbReference type="Proteomes" id="UP000575898"/>
    </source>
</evidence>
<protein>
    <recommendedName>
        <fullName evidence="3">peptidylprolyl isomerase</fullName>
        <ecNumber evidence="3">5.2.1.8</ecNumber>
    </recommendedName>
</protein>
<dbReference type="EC" id="5.2.1.8" evidence="3"/>
<dbReference type="Proteomes" id="UP000575898">
    <property type="component" value="Unassembled WGS sequence"/>
</dbReference>
<comment type="similarity">
    <text evidence="2">Belongs to the PpiC/parvulin rotamase family.</text>
</comment>
<feature type="domain" description="PpiC" evidence="7">
    <location>
        <begin position="92"/>
        <end position="192"/>
    </location>
</feature>
<evidence type="ECO:0000256" key="1">
    <source>
        <dbReference type="ARBA" id="ARBA00000971"/>
    </source>
</evidence>
<evidence type="ECO:0000313" key="8">
    <source>
        <dbReference type="EMBL" id="MBB5019590.1"/>
    </source>
</evidence>
<evidence type="ECO:0000256" key="2">
    <source>
        <dbReference type="ARBA" id="ARBA00007656"/>
    </source>
</evidence>
<dbReference type="InterPro" id="IPR050245">
    <property type="entry name" value="PrsA_foldase"/>
</dbReference>
<dbReference type="Gene3D" id="3.10.50.40">
    <property type="match status" value="1"/>
</dbReference>
<accession>A0A840MME7</accession>
<dbReference type="Pfam" id="PF00639">
    <property type="entry name" value="Rotamase"/>
    <property type="match status" value="1"/>
</dbReference>
<dbReference type="InterPro" id="IPR000297">
    <property type="entry name" value="PPIase_PpiC"/>
</dbReference>
<evidence type="ECO:0000256" key="4">
    <source>
        <dbReference type="ARBA" id="ARBA00023110"/>
    </source>
</evidence>
<comment type="catalytic activity">
    <reaction evidence="1">
        <text>[protein]-peptidylproline (omega=180) = [protein]-peptidylproline (omega=0)</text>
        <dbReference type="Rhea" id="RHEA:16237"/>
        <dbReference type="Rhea" id="RHEA-COMP:10747"/>
        <dbReference type="Rhea" id="RHEA-COMP:10748"/>
        <dbReference type="ChEBI" id="CHEBI:83833"/>
        <dbReference type="ChEBI" id="CHEBI:83834"/>
        <dbReference type="EC" id="5.2.1.8"/>
    </reaction>
</comment>